<reference evidence="2 3" key="1">
    <citation type="journal article" date="2018" name="Nat. Ecol. Evol.">
        <title>Pezizomycetes genomes reveal the molecular basis of ectomycorrhizal truffle lifestyle.</title>
        <authorList>
            <person name="Murat C."/>
            <person name="Payen T."/>
            <person name="Noel B."/>
            <person name="Kuo A."/>
            <person name="Morin E."/>
            <person name="Chen J."/>
            <person name="Kohler A."/>
            <person name="Krizsan K."/>
            <person name="Balestrini R."/>
            <person name="Da Silva C."/>
            <person name="Montanini B."/>
            <person name="Hainaut M."/>
            <person name="Levati E."/>
            <person name="Barry K.W."/>
            <person name="Belfiori B."/>
            <person name="Cichocki N."/>
            <person name="Clum A."/>
            <person name="Dockter R.B."/>
            <person name="Fauchery L."/>
            <person name="Guy J."/>
            <person name="Iotti M."/>
            <person name="Le Tacon F."/>
            <person name="Lindquist E.A."/>
            <person name="Lipzen A."/>
            <person name="Malagnac F."/>
            <person name="Mello A."/>
            <person name="Molinier V."/>
            <person name="Miyauchi S."/>
            <person name="Poulain J."/>
            <person name="Riccioni C."/>
            <person name="Rubini A."/>
            <person name="Sitrit Y."/>
            <person name="Splivallo R."/>
            <person name="Traeger S."/>
            <person name="Wang M."/>
            <person name="Zifcakova L."/>
            <person name="Wipf D."/>
            <person name="Zambonelli A."/>
            <person name="Paolocci F."/>
            <person name="Nowrousian M."/>
            <person name="Ottonello S."/>
            <person name="Baldrian P."/>
            <person name="Spatafora J.W."/>
            <person name="Henrissat B."/>
            <person name="Nagy L.G."/>
            <person name="Aury J.M."/>
            <person name="Wincker P."/>
            <person name="Grigoriev I.V."/>
            <person name="Bonfante P."/>
            <person name="Martin F.M."/>
        </authorList>
    </citation>
    <scope>NUCLEOTIDE SEQUENCE [LARGE SCALE GENOMIC DNA]</scope>
    <source>
        <strain evidence="2 3">120613-1</strain>
    </source>
</reference>
<dbReference type="Proteomes" id="UP000276215">
    <property type="component" value="Unassembled WGS sequence"/>
</dbReference>
<sequence>MNSAGIAIALRRVGWMKKGNLTSAFREEGQERWLDTVLLVIKNNRTPPGSNRKYFHHVSGTMVEVFPVATRRCSVIFDN</sequence>
<accession>A0A3N4IQU6</accession>
<evidence type="ECO:0000313" key="3">
    <source>
        <dbReference type="Proteomes" id="UP000276215"/>
    </source>
</evidence>
<dbReference type="EMBL" id="ML121522">
    <property type="protein sequence ID" value="RPA88316.1"/>
    <property type="molecule type" value="Genomic_DNA"/>
</dbReference>
<gene>
    <name evidence="2" type="ORF">L873DRAFT_1824654</name>
    <name evidence="1" type="ORF">L873DRAFT_1824657</name>
</gene>
<dbReference type="AlphaFoldDB" id="A0A3N4IQU6"/>
<name>A0A3N4IQU6_9PEZI</name>
<dbReference type="EMBL" id="ML121510">
    <property type="protein sequence ID" value="RPA88319.1"/>
    <property type="molecule type" value="Genomic_DNA"/>
</dbReference>
<evidence type="ECO:0000313" key="2">
    <source>
        <dbReference type="EMBL" id="RPA88319.1"/>
    </source>
</evidence>
<organism evidence="2 3">
    <name type="scientific">Choiromyces venosus 120613-1</name>
    <dbReference type="NCBI Taxonomy" id="1336337"/>
    <lineage>
        <taxon>Eukaryota</taxon>
        <taxon>Fungi</taxon>
        <taxon>Dikarya</taxon>
        <taxon>Ascomycota</taxon>
        <taxon>Pezizomycotina</taxon>
        <taxon>Pezizomycetes</taxon>
        <taxon>Pezizales</taxon>
        <taxon>Tuberaceae</taxon>
        <taxon>Choiromyces</taxon>
    </lineage>
</organism>
<keyword evidence="3" id="KW-1185">Reference proteome</keyword>
<protein>
    <submittedName>
        <fullName evidence="2">Uncharacterized protein</fullName>
    </submittedName>
</protein>
<evidence type="ECO:0000313" key="1">
    <source>
        <dbReference type="EMBL" id="RPA88316.1"/>
    </source>
</evidence>
<proteinExistence type="predicted"/>